<gene>
    <name evidence="3" type="ORF">JOF44_003458</name>
</gene>
<keyword evidence="4" id="KW-1185">Reference proteome</keyword>
<reference evidence="3 4" key="1">
    <citation type="submission" date="2021-03" db="EMBL/GenBank/DDBJ databases">
        <title>Sequencing the genomes of 1000 actinobacteria strains.</title>
        <authorList>
            <person name="Klenk H.-P."/>
        </authorList>
    </citation>
    <scope>NUCLEOTIDE SEQUENCE [LARGE SCALE GENOMIC DNA]</scope>
    <source>
        <strain evidence="3 4">DSM 14564</strain>
    </source>
</reference>
<evidence type="ECO:0000256" key="2">
    <source>
        <dbReference type="SAM" id="Phobius"/>
    </source>
</evidence>
<feature type="transmembrane region" description="Helical" evidence="2">
    <location>
        <begin position="221"/>
        <end position="254"/>
    </location>
</feature>
<keyword evidence="2" id="KW-1133">Transmembrane helix</keyword>
<feature type="region of interest" description="Disordered" evidence="1">
    <location>
        <begin position="1"/>
        <end position="102"/>
    </location>
</feature>
<sequence length="331" mass="33429">MTVPPPPHDPYGQPSPAPGAGHDGQPSPAQPGAYGQPSPADQYGQSAPGGQYGQPSPSAGYGAGNPPAPAGQDAWGQQAPTGQDAWGQQAPTAAPAVGPPPGTDLASDLGAALKFAGNSLLRNPAAFIIAGLIYSVVMFVLVAGGSVLGFVLTIPQMEATASSDDPPIGALLTLYGIIIAASLLCIPLSLLWQSGSARAAGVILEGGRPSIGQAMIGPMRIILTALLVLVITFIGFLLLYIPGIIASVLLMYAVPAAVRGASPVEAVKESFSLVTKNLGTSIVMVLALAVIGSVAGLIVISVIVLIPFTMLAYVGMYERLSGRDLPEPARG</sequence>
<name>A0ABS4YQ08_9MICO</name>
<protein>
    <submittedName>
        <fullName evidence="3">Membrane protein</fullName>
    </submittedName>
</protein>
<keyword evidence="2" id="KW-0472">Membrane</keyword>
<evidence type="ECO:0000313" key="3">
    <source>
        <dbReference type="EMBL" id="MBP2410555.1"/>
    </source>
</evidence>
<feature type="transmembrane region" description="Helical" evidence="2">
    <location>
        <begin position="125"/>
        <end position="152"/>
    </location>
</feature>
<feature type="transmembrane region" description="Helical" evidence="2">
    <location>
        <begin position="172"/>
        <end position="192"/>
    </location>
</feature>
<dbReference type="Proteomes" id="UP000698222">
    <property type="component" value="Unassembled WGS sequence"/>
</dbReference>
<dbReference type="EMBL" id="JAGIOC010000001">
    <property type="protein sequence ID" value="MBP2410555.1"/>
    <property type="molecule type" value="Genomic_DNA"/>
</dbReference>
<comment type="caution">
    <text evidence="3">The sequence shown here is derived from an EMBL/GenBank/DDBJ whole genome shotgun (WGS) entry which is preliminary data.</text>
</comment>
<dbReference type="RefSeq" id="WP_209894429.1">
    <property type="nucleotide sequence ID" value="NZ_BAAAJV010000008.1"/>
</dbReference>
<evidence type="ECO:0000313" key="4">
    <source>
        <dbReference type="Proteomes" id="UP000698222"/>
    </source>
</evidence>
<proteinExistence type="predicted"/>
<organism evidence="3 4">
    <name type="scientific">Brachybacterium fresconis</name>
    <dbReference type="NCBI Taxonomy" id="173363"/>
    <lineage>
        <taxon>Bacteria</taxon>
        <taxon>Bacillati</taxon>
        <taxon>Actinomycetota</taxon>
        <taxon>Actinomycetes</taxon>
        <taxon>Micrococcales</taxon>
        <taxon>Dermabacteraceae</taxon>
        <taxon>Brachybacterium</taxon>
    </lineage>
</organism>
<feature type="compositionally biased region" description="Pro residues" evidence="1">
    <location>
        <begin position="1"/>
        <end position="17"/>
    </location>
</feature>
<evidence type="ECO:0000256" key="1">
    <source>
        <dbReference type="SAM" id="MobiDB-lite"/>
    </source>
</evidence>
<keyword evidence="2" id="KW-0812">Transmembrane</keyword>
<accession>A0ABS4YQ08</accession>
<feature type="transmembrane region" description="Helical" evidence="2">
    <location>
        <begin position="281"/>
        <end position="314"/>
    </location>
</feature>